<evidence type="ECO:0000313" key="3">
    <source>
        <dbReference type="Proteomes" id="UP001201812"/>
    </source>
</evidence>
<evidence type="ECO:0000256" key="1">
    <source>
        <dbReference type="SAM" id="MobiDB-lite"/>
    </source>
</evidence>
<keyword evidence="3" id="KW-1185">Reference proteome</keyword>
<comment type="caution">
    <text evidence="2">The sequence shown here is derived from an EMBL/GenBank/DDBJ whole genome shotgun (WGS) entry which is preliminary data.</text>
</comment>
<dbReference type="EMBL" id="JAKKPZ010000001">
    <property type="protein sequence ID" value="KAI1728450.1"/>
    <property type="molecule type" value="Genomic_DNA"/>
</dbReference>
<feature type="region of interest" description="Disordered" evidence="1">
    <location>
        <begin position="53"/>
        <end position="76"/>
    </location>
</feature>
<feature type="region of interest" description="Disordered" evidence="1">
    <location>
        <begin position="104"/>
        <end position="125"/>
    </location>
</feature>
<evidence type="ECO:0000313" key="2">
    <source>
        <dbReference type="EMBL" id="KAI1728450.1"/>
    </source>
</evidence>
<dbReference type="AlphaFoldDB" id="A0AAD4RDE1"/>
<sequence length="125" mass="13504">MVFDAHQSRVSQHDDPEEGETENNSYTDNSLPVCPLPPQGIFSLSAVPTTFGYSPRSSFRMPSDSPPPTKNTPKSIAAFIGDSCNATGGKVGTVKANPHKQIDFHSAFVSQKHTAPAPHKDKKVR</sequence>
<feature type="region of interest" description="Disordered" evidence="1">
    <location>
        <begin position="1"/>
        <end position="34"/>
    </location>
</feature>
<reference evidence="2" key="1">
    <citation type="submission" date="2022-01" db="EMBL/GenBank/DDBJ databases">
        <title>Genome Sequence Resource for Two Populations of Ditylenchus destructor, the Migratory Endoparasitic Phytonematode.</title>
        <authorList>
            <person name="Zhang H."/>
            <person name="Lin R."/>
            <person name="Xie B."/>
        </authorList>
    </citation>
    <scope>NUCLEOTIDE SEQUENCE</scope>
    <source>
        <strain evidence="2">BazhouSP</strain>
    </source>
</reference>
<name>A0AAD4RDE1_9BILA</name>
<gene>
    <name evidence="2" type="ORF">DdX_00633</name>
</gene>
<accession>A0AAD4RDE1</accession>
<protein>
    <submittedName>
        <fullName evidence="2">Uncharacterized protein</fullName>
    </submittedName>
</protein>
<proteinExistence type="predicted"/>
<organism evidence="2 3">
    <name type="scientific">Ditylenchus destructor</name>
    <dbReference type="NCBI Taxonomy" id="166010"/>
    <lineage>
        <taxon>Eukaryota</taxon>
        <taxon>Metazoa</taxon>
        <taxon>Ecdysozoa</taxon>
        <taxon>Nematoda</taxon>
        <taxon>Chromadorea</taxon>
        <taxon>Rhabditida</taxon>
        <taxon>Tylenchina</taxon>
        <taxon>Tylenchomorpha</taxon>
        <taxon>Sphaerularioidea</taxon>
        <taxon>Anguinidae</taxon>
        <taxon>Anguininae</taxon>
        <taxon>Ditylenchus</taxon>
    </lineage>
</organism>
<dbReference type="Proteomes" id="UP001201812">
    <property type="component" value="Unassembled WGS sequence"/>
</dbReference>